<keyword evidence="1" id="KW-0175">Coiled coil</keyword>
<evidence type="ECO:0000259" key="5">
    <source>
        <dbReference type="Pfam" id="PF14383"/>
    </source>
</evidence>
<accession>A0A9D5CUB7</accession>
<evidence type="ECO:0000259" key="4">
    <source>
        <dbReference type="Pfam" id="PF14309"/>
    </source>
</evidence>
<feature type="compositionally biased region" description="Basic and acidic residues" evidence="2">
    <location>
        <begin position="662"/>
        <end position="677"/>
    </location>
</feature>
<feature type="region of interest" description="Disordered" evidence="2">
    <location>
        <begin position="1"/>
        <end position="47"/>
    </location>
</feature>
<evidence type="ECO:0000313" key="7">
    <source>
        <dbReference type="Proteomes" id="UP001085076"/>
    </source>
</evidence>
<evidence type="ECO:0008006" key="8">
    <source>
        <dbReference type="Google" id="ProtNLM"/>
    </source>
</evidence>
<organism evidence="6 7">
    <name type="scientific">Dioscorea zingiberensis</name>
    <dbReference type="NCBI Taxonomy" id="325984"/>
    <lineage>
        <taxon>Eukaryota</taxon>
        <taxon>Viridiplantae</taxon>
        <taxon>Streptophyta</taxon>
        <taxon>Embryophyta</taxon>
        <taxon>Tracheophyta</taxon>
        <taxon>Spermatophyta</taxon>
        <taxon>Magnoliopsida</taxon>
        <taxon>Liliopsida</taxon>
        <taxon>Dioscoreales</taxon>
        <taxon>Dioscoreaceae</taxon>
        <taxon>Dioscorea</taxon>
    </lineage>
</organism>
<dbReference type="Pfam" id="PF14309">
    <property type="entry name" value="DUF4378"/>
    <property type="match status" value="1"/>
</dbReference>
<feature type="domain" description="DUF3741" evidence="3">
    <location>
        <begin position="203"/>
        <end position="245"/>
    </location>
</feature>
<dbReference type="InterPro" id="IPR022212">
    <property type="entry name" value="DUF3741"/>
</dbReference>
<dbReference type="Pfam" id="PF14383">
    <property type="entry name" value="VARLMGL"/>
    <property type="match status" value="1"/>
</dbReference>
<reference evidence="6" key="1">
    <citation type="submission" date="2021-03" db="EMBL/GenBank/DDBJ databases">
        <authorList>
            <person name="Li Z."/>
            <person name="Yang C."/>
        </authorList>
    </citation>
    <scope>NUCLEOTIDE SEQUENCE</scope>
    <source>
        <strain evidence="6">Dzin_1.0</strain>
        <tissue evidence="6">Leaf</tissue>
    </source>
</reference>
<protein>
    <recommendedName>
        <fullName evidence="8">DUF4378 domain-containing protein</fullName>
    </recommendedName>
</protein>
<dbReference type="AlphaFoldDB" id="A0A9D5CUB7"/>
<evidence type="ECO:0000256" key="2">
    <source>
        <dbReference type="SAM" id="MobiDB-lite"/>
    </source>
</evidence>
<dbReference type="InterPro" id="IPR025486">
    <property type="entry name" value="DUF4378"/>
</dbReference>
<dbReference type="PANTHER" id="PTHR46836">
    <property type="entry name" value="AFADIN"/>
    <property type="match status" value="1"/>
</dbReference>
<sequence length="989" mass="113658">MEWIGYGGKQRSKREGSGAGRKEIAAPERKPVSRGRDSLDRARGEGSDRFRKRIYASNIPEDFNSGNGLPVQENSFPLEFRQNSYRRTGGTPIRTLIDEEISKESEIRRHSPSLIARLMGLDTLPAHAVQKKHDVMDTCPPHASFGGFEDKHVSFDNQSVQKCVDEREDFKDVFEIAETSKSEKQKNLSLRRRVSYPKRHESKFMDAEYLSTVEILQKPNDLDDMLEVSDPNQDPFLKFLQEPNSLFSKHLKELKCSPPPHASHITILQSSRPRDIKHSEVCPRSERNGRRRARILIEDIAYFRKPAIRYDSYSLKEHKSPLAHMLSKSDYGIKADGCTQPTQIVVLKPCFSKDSKMARTVNLPRYDEDHHLYKQREETLMSVIQEVHAKGRALRQSHDDMEFMGHRTQGSRDIAREITEQMRRSINYSNGEAFSSQMKRKKRTGRSCVVSERVNDEAFQCASNHLNTLKDNSSSSSSYSSKTSVIREAKMRLSEKGKMTRQSQEAGLVDKASGTLEEMLALSVRETPHAFLHGFANKKDERLAKYRLIRRHGFSYDLQCNDGWEERCSRTLQRSVSVPASSSVYASSEPRARCKDAENDDCYIPNDVFNRRADDFFPEANDQAGSYSCRSFRYKRNRTPLVEEKILPEREIHVEELRNRTHRSPYSDKDTICRPSDDFSVPETRTSSHVAHEQMNNAITCEALGKHGVFHDYQNDLMIEETSHLQAEQPISANLHPIESRSPSGPKEAGQPSPVSVLDPISEEENSSSGCFERVCADLKELRRQLRRLKLESLDIYSEQSEMIASDDDDGGECHSITNAGEILQTFKDEADRDFSYLLDVLIDSGVHGADRDMLSDPFCKIEYPVRSNVFDDLEKKYSILDSWPKSERKLLFDLINLVLVEIGSPYRNLHPWIEQTRTFPPLWSHDDLVEKVWQMVVKNRKDLTSNLYDFLEPKWLNLEEDFDMIGMNIEGMLQEDLLEDLVTEFILN</sequence>
<evidence type="ECO:0000259" key="3">
    <source>
        <dbReference type="Pfam" id="PF12552"/>
    </source>
</evidence>
<feature type="region of interest" description="Disordered" evidence="2">
    <location>
        <begin position="736"/>
        <end position="766"/>
    </location>
</feature>
<gene>
    <name evidence="6" type="ORF">J5N97_014897</name>
</gene>
<dbReference type="InterPro" id="IPR032795">
    <property type="entry name" value="DUF3741-assoc"/>
</dbReference>
<dbReference type="OrthoDB" id="1925259at2759"/>
<dbReference type="Pfam" id="PF12552">
    <property type="entry name" value="DUF3741"/>
    <property type="match status" value="1"/>
</dbReference>
<evidence type="ECO:0000256" key="1">
    <source>
        <dbReference type="SAM" id="Coils"/>
    </source>
</evidence>
<dbReference type="Proteomes" id="UP001085076">
    <property type="component" value="Miscellaneous, Linkage group lg03"/>
</dbReference>
<feature type="compositionally biased region" description="Basic and acidic residues" evidence="2">
    <location>
        <begin position="13"/>
        <end position="47"/>
    </location>
</feature>
<proteinExistence type="predicted"/>
<feature type="domain" description="DUF3741" evidence="5">
    <location>
        <begin position="111"/>
        <end position="127"/>
    </location>
</feature>
<dbReference type="EMBL" id="JAGGNH010000003">
    <property type="protein sequence ID" value="KAJ0979423.1"/>
    <property type="molecule type" value="Genomic_DNA"/>
</dbReference>
<keyword evidence="7" id="KW-1185">Reference proteome</keyword>
<feature type="domain" description="DUF4378" evidence="4">
    <location>
        <begin position="834"/>
        <end position="981"/>
    </location>
</feature>
<feature type="coiled-coil region" evidence="1">
    <location>
        <begin position="772"/>
        <end position="799"/>
    </location>
</feature>
<comment type="caution">
    <text evidence="6">The sequence shown here is derived from an EMBL/GenBank/DDBJ whole genome shotgun (WGS) entry which is preliminary data.</text>
</comment>
<feature type="region of interest" description="Disordered" evidence="2">
    <location>
        <begin position="662"/>
        <end position="690"/>
    </location>
</feature>
<dbReference type="PANTHER" id="PTHR46836:SF8">
    <property type="entry name" value="AFADIN"/>
    <property type="match status" value="1"/>
</dbReference>
<name>A0A9D5CUB7_9LILI</name>
<reference evidence="6" key="2">
    <citation type="journal article" date="2022" name="Hortic Res">
        <title>The genome of Dioscorea zingiberensis sheds light on the biosynthesis, origin and evolution of the medicinally important diosgenin saponins.</title>
        <authorList>
            <person name="Li Y."/>
            <person name="Tan C."/>
            <person name="Li Z."/>
            <person name="Guo J."/>
            <person name="Li S."/>
            <person name="Chen X."/>
            <person name="Wang C."/>
            <person name="Dai X."/>
            <person name="Yang H."/>
            <person name="Song W."/>
            <person name="Hou L."/>
            <person name="Xu J."/>
            <person name="Tong Z."/>
            <person name="Xu A."/>
            <person name="Yuan X."/>
            <person name="Wang W."/>
            <person name="Yang Q."/>
            <person name="Chen L."/>
            <person name="Sun Z."/>
            <person name="Wang K."/>
            <person name="Pan B."/>
            <person name="Chen J."/>
            <person name="Bao Y."/>
            <person name="Liu F."/>
            <person name="Qi X."/>
            <person name="Gang D.R."/>
            <person name="Wen J."/>
            <person name="Li J."/>
        </authorList>
    </citation>
    <scope>NUCLEOTIDE SEQUENCE</scope>
    <source>
        <strain evidence="6">Dzin_1.0</strain>
    </source>
</reference>
<evidence type="ECO:0000313" key="6">
    <source>
        <dbReference type="EMBL" id="KAJ0979423.1"/>
    </source>
</evidence>